<dbReference type="GeneID" id="40100931"/>
<evidence type="ECO:0000313" key="3">
    <source>
        <dbReference type="Proteomes" id="UP000240931"/>
    </source>
</evidence>
<proteinExistence type="predicted"/>
<dbReference type="Proteomes" id="UP000240931">
    <property type="component" value="Segment"/>
</dbReference>
<dbReference type="Proteomes" id="UP000317227">
    <property type="component" value="Segment"/>
</dbReference>
<evidence type="ECO:0000313" key="4">
    <source>
        <dbReference type="Proteomes" id="UP000317227"/>
    </source>
</evidence>
<reference evidence="2 4" key="3">
    <citation type="submission" date="2019-06" db="EMBL/GenBank/DDBJ databases">
        <authorList>
            <person name="Bower L."/>
            <person name="Leinonen R."/>
        </authorList>
    </citation>
    <scope>NUCLEOTIDE SEQUENCE [LARGE SCALE GENOMIC DNA]</scope>
</reference>
<gene>
    <name evidence="1" type="primary">g513</name>
</gene>
<dbReference type="RefSeq" id="YP_009624123.1">
    <property type="nucleotide sequence ID" value="NC_042116.1"/>
</dbReference>
<keyword evidence="3" id="KW-1185">Reference proteome</keyword>
<protein>
    <submittedName>
        <fullName evidence="1">Uncharacterized protein</fullName>
    </submittedName>
</protein>
<reference evidence="3" key="1">
    <citation type="submission" date="2017-10" db="EMBL/GenBank/DDBJ databases">
        <authorList>
            <person name="Skurnik M."/>
        </authorList>
    </citation>
    <scope>NUCLEOTIDE SEQUENCE [LARGE SCALE GENOMIC DNA]</scope>
</reference>
<reference evidence="1" key="2">
    <citation type="submission" date="2017-10" db="EMBL/GenBank/DDBJ databases">
        <authorList>
            <person name="Banno H."/>
            <person name="Chua N.-H."/>
        </authorList>
    </citation>
    <scope>NUCLEOTIDE SEQUENCE [LARGE SCALE GENOMIC DNA]</scope>
</reference>
<dbReference type="EMBL" id="LT960551">
    <property type="protein sequence ID" value="SOK58790.1"/>
    <property type="molecule type" value="Genomic_DNA"/>
</dbReference>
<evidence type="ECO:0000313" key="2">
    <source>
        <dbReference type="EMBL" id="VUE36559.1"/>
    </source>
</evidence>
<sequence length="74" mass="8766">MLRYKITLKGLKPNAEEYITEILIVCASTEFEIEAFINDAIYELRNRNKYYQMKYISKELYNGNEECTCGIKQV</sequence>
<evidence type="ECO:0000313" key="1">
    <source>
        <dbReference type="EMBL" id="SOK58790.1"/>
    </source>
</evidence>
<name>A0A2C9CY67_9CAUD</name>
<accession>A0A2C9CY67</accession>
<dbReference type="KEGG" id="vg:40100931"/>
<dbReference type="EMBL" id="LR596615">
    <property type="protein sequence ID" value="VUE36559.1"/>
    <property type="molecule type" value="Genomic_DNA"/>
</dbReference>
<organism evidence="1 3">
    <name type="scientific">Yersinia phage fHe-Yen9-04</name>
    <dbReference type="NCBI Taxonomy" id="2052742"/>
    <lineage>
        <taxon>Viruses</taxon>
        <taxon>Duplodnaviria</taxon>
        <taxon>Heunggongvirae</taxon>
        <taxon>Uroviricota</taxon>
        <taxon>Caudoviricetes</taxon>
        <taxon>Eneladusvirus</taxon>
        <taxon>Eneladusvirus Yen904</taxon>
    </lineage>
</organism>